<dbReference type="RefSeq" id="XP_029237235.1">
    <property type="nucleotide sequence ID" value="XM_029382895.1"/>
</dbReference>
<name>A0A3R7NI55_TRYRA</name>
<comment type="caution">
    <text evidence="2">The sequence shown here is derived from an EMBL/GenBank/DDBJ whole genome shotgun (WGS) entry which is preliminary data.</text>
</comment>
<feature type="region of interest" description="Disordered" evidence="1">
    <location>
        <begin position="299"/>
        <end position="350"/>
    </location>
</feature>
<dbReference type="Proteomes" id="UP000283634">
    <property type="component" value="Unassembled WGS sequence"/>
</dbReference>
<organism evidence="2 3">
    <name type="scientific">Trypanosoma rangeli</name>
    <dbReference type="NCBI Taxonomy" id="5698"/>
    <lineage>
        <taxon>Eukaryota</taxon>
        <taxon>Discoba</taxon>
        <taxon>Euglenozoa</taxon>
        <taxon>Kinetoplastea</taxon>
        <taxon>Metakinetoplastina</taxon>
        <taxon>Trypanosomatida</taxon>
        <taxon>Trypanosomatidae</taxon>
        <taxon>Trypanosoma</taxon>
        <taxon>Herpetosoma</taxon>
    </lineage>
</organism>
<protein>
    <submittedName>
        <fullName evidence="2">Uncharacterized protein</fullName>
    </submittedName>
</protein>
<accession>A0A3R7NI55</accession>
<reference evidence="2 3" key="1">
    <citation type="journal article" date="2018" name="BMC Genomics">
        <title>Genomic comparison of Trypanosoma conorhini and Trypanosoma rangeli to Trypanosoma cruzi strains of high and low virulence.</title>
        <authorList>
            <person name="Bradwell K.R."/>
            <person name="Koparde V.N."/>
            <person name="Matveyev A.V."/>
            <person name="Serrano M.G."/>
            <person name="Alves J.M."/>
            <person name="Parikh H."/>
            <person name="Huang B."/>
            <person name="Lee V."/>
            <person name="Espinosa-Alvarez O."/>
            <person name="Ortiz P.A."/>
            <person name="Costa-Martins A.G."/>
            <person name="Teixeira M.M."/>
            <person name="Buck G.A."/>
        </authorList>
    </citation>
    <scope>NUCLEOTIDE SEQUENCE [LARGE SCALE GENOMIC DNA]</scope>
    <source>
        <strain evidence="2 3">AM80</strain>
    </source>
</reference>
<evidence type="ECO:0000313" key="2">
    <source>
        <dbReference type="EMBL" id="RNF02988.1"/>
    </source>
</evidence>
<dbReference type="EMBL" id="MKGL01000211">
    <property type="protein sequence ID" value="RNF02988.1"/>
    <property type="molecule type" value="Genomic_DNA"/>
</dbReference>
<dbReference type="VEuPathDB" id="TriTrypDB:TRSC58_03455"/>
<gene>
    <name evidence="2" type="ORF">TraAM80_06038</name>
</gene>
<dbReference type="OrthoDB" id="241699at2759"/>
<dbReference type="AlphaFoldDB" id="A0A3R7NI55"/>
<evidence type="ECO:0000256" key="1">
    <source>
        <dbReference type="SAM" id="MobiDB-lite"/>
    </source>
</evidence>
<dbReference type="GeneID" id="40329971"/>
<evidence type="ECO:0000313" key="3">
    <source>
        <dbReference type="Proteomes" id="UP000283634"/>
    </source>
</evidence>
<keyword evidence="3" id="KW-1185">Reference proteome</keyword>
<proteinExistence type="predicted"/>
<sequence>MQEEIDDMLQTELLLTQMCERHRLEAEAMEERVYLLQWLHQQQKQKQHPHDLPPQKQPLYSANRTLERQGSPELPWTPPHFLYAKENIGLDVYVNGGSDSQLPCQKQPLDELCAAVSGALSKTLESVLHDQLLPFKRSVESLRSSDDELCNSLKKVVQTMLHDGHDNVMHATRINERQEKFIGDMQRILQEFYAANLPQTHDGLTSLREALKKVARLTSHNAKVMDDKLNDILTSMSAVARQLTFLTIPSIQRRTDASPTLRCSAAVSLSAVDSGRLDASPNTLLGLKRVHAELVDSDAAPPEHTGASAPVAVPTLPSHEWDVMDSDDESVPSLPAFSTARKTPYDVDDL</sequence>